<dbReference type="EMBL" id="MHMV01000039">
    <property type="protein sequence ID" value="OGZ33782.1"/>
    <property type="molecule type" value="Genomic_DNA"/>
</dbReference>
<feature type="transmembrane region" description="Helical" evidence="2">
    <location>
        <begin position="49"/>
        <end position="82"/>
    </location>
</feature>
<evidence type="ECO:0000256" key="1">
    <source>
        <dbReference type="SAM" id="MobiDB-lite"/>
    </source>
</evidence>
<accession>A0A1G2F7N3</accession>
<feature type="region of interest" description="Disordered" evidence="1">
    <location>
        <begin position="1"/>
        <end position="39"/>
    </location>
</feature>
<comment type="caution">
    <text evidence="3">The sequence shown here is derived from an EMBL/GenBank/DDBJ whole genome shotgun (WGS) entry which is preliminary data.</text>
</comment>
<dbReference type="Proteomes" id="UP000177725">
    <property type="component" value="Unassembled WGS sequence"/>
</dbReference>
<evidence type="ECO:0000256" key="2">
    <source>
        <dbReference type="SAM" id="Phobius"/>
    </source>
</evidence>
<reference evidence="3 4" key="1">
    <citation type="journal article" date="2016" name="Nat. Commun.">
        <title>Thousands of microbial genomes shed light on interconnected biogeochemical processes in an aquifer system.</title>
        <authorList>
            <person name="Anantharaman K."/>
            <person name="Brown C.T."/>
            <person name="Hug L.A."/>
            <person name="Sharon I."/>
            <person name="Castelle C.J."/>
            <person name="Probst A.J."/>
            <person name="Thomas B.C."/>
            <person name="Singh A."/>
            <person name="Wilkins M.J."/>
            <person name="Karaoz U."/>
            <person name="Brodie E.L."/>
            <person name="Williams K.H."/>
            <person name="Hubbard S.S."/>
            <person name="Banfield J.F."/>
        </authorList>
    </citation>
    <scope>NUCLEOTIDE SEQUENCE [LARGE SCALE GENOMIC DNA]</scope>
</reference>
<gene>
    <name evidence="3" type="ORF">A2174_02080</name>
</gene>
<organism evidence="3 4">
    <name type="scientific">Candidatus Portnoybacteria bacterium RBG_13_41_18</name>
    <dbReference type="NCBI Taxonomy" id="1801991"/>
    <lineage>
        <taxon>Bacteria</taxon>
        <taxon>Candidatus Portnoyibacteriota</taxon>
    </lineage>
</organism>
<keyword evidence="2" id="KW-0812">Transmembrane</keyword>
<sequence length="144" mass="16168">MPENEELIQQQMAQDRALSARQQEEDRARQEAAGQDQQTAPVEQVSFPWFMAVAAVIFDLIGWIPFVNIASEFIAGLTLFFWQKSYMPKADPLISIVATKLFDLITFGILPSNIATVLLVYFKKKTASKANTLVGKKLITKLSM</sequence>
<name>A0A1G2F7N3_9BACT</name>
<dbReference type="AlphaFoldDB" id="A0A1G2F7N3"/>
<keyword evidence="2" id="KW-1133">Transmembrane helix</keyword>
<keyword evidence="2" id="KW-0472">Membrane</keyword>
<protein>
    <submittedName>
        <fullName evidence="3">Uncharacterized protein</fullName>
    </submittedName>
</protein>
<feature type="transmembrane region" description="Helical" evidence="2">
    <location>
        <begin position="102"/>
        <end position="122"/>
    </location>
</feature>
<proteinExistence type="predicted"/>
<evidence type="ECO:0000313" key="3">
    <source>
        <dbReference type="EMBL" id="OGZ33782.1"/>
    </source>
</evidence>
<evidence type="ECO:0000313" key="4">
    <source>
        <dbReference type="Proteomes" id="UP000177725"/>
    </source>
</evidence>